<evidence type="ECO:0000256" key="1">
    <source>
        <dbReference type="ARBA" id="ARBA00004442"/>
    </source>
</evidence>
<dbReference type="PANTHER" id="PTHR40980">
    <property type="entry name" value="PLUG DOMAIN-CONTAINING PROTEIN"/>
    <property type="match status" value="1"/>
</dbReference>
<keyword evidence="4" id="KW-0798">TonB box</keyword>
<evidence type="ECO:0000313" key="7">
    <source>
        <dbReference type="EMBL" id="WDI30079.1"/>
    </source>
</evidence>
<keyword evidence="8" id="KW-1185">Reference proteome</keyword>
<feature type="domain" description="TonB-dependent receptor plug" evidence="6">
    <location>
        <begin position="34"/>
        <end position="146"/>
    </location>
</feature>
<dbReference type="Gene3D" id="2.170.130.10">
    <property type="entry name" value="TonB-dependent receptor, plug domain"/>
    <property type="match status" value="1"/>
</dbReference>
<protein>
    <submittedName>
        <fullName evidence="7">TonB-dependent receptor</fullName>
    </submittedName>
</protein>
<dbReference type="Pfam" id="PF00593">
    <property type="entry name" value="TonB_dep_Rec_b-barrel"/>
    <property type="match status" value="1"/>
</dbReference>
<evidence type="ECO:0000256" key="3">
    <source>
        <dbReference type="ARBA" id="ARBA00023237"/>
    </source>
</evidence>
<sequence>MAIPASALAQDDETEDRIVVTGFRSSLGAALQTKRDETSIVDAIVAEDIADFPDLNLAESLQRIPGVSIDRQAGEGRRVTVRGLGGDFTRVRINGMEALTTNGGSDASGGSNRSRAFDFNTFASELFNELVVRKSQSASVEEGSLGANVELKTAQPFDYGAGWTGSVSGQAFYNDLSDDVGPRLAGLVSYTNPSETWGVLLSAAYTERTIREEGFSTVRFDDQGVFRSVGGVPCMGDPLPADCQTLQNAYYARIPRYGRLDYEQERLGLTGSMQFRPSDRTVLSIDGLYSNFDGQRDEEFLEVFIRSNTDNVDVTDFTVDSNGVLTRLVGDLQPDVSNGLVPARSEHRRDFLSTEFYQFTGNLEHEFSDRMRGNIFGGISRSDFDVPTQATIFFDAANPVTGYTYDFTGNPNAAFVDFGSMDVNSPSSFLFTQFRNRPQGVDNTYDTIQSNLEYDLNDNITMKGGVSWKRFEFSTFEARAEGSVADLDGFEGAVPVTSDLVDLLTGFGSGLDAPSGIDTSWVSADFDASAALIDLFNIPAVQRVQDTRGVVEKDLGGYVQFDFNFDMNGIPVRGDFGVRYVETRTASTGVIVDENDELIEVTVDRKYDDWLPAFNVVLEPGEDFLIRAGFAQVMARPSLGNLTPGGSIDTFTGPPYAIEFGNPGLDPFRATNLDLSFEWYFAEESLLAVGLFYKDVGSFFTETDTIETTFSQSGLPASVASPTSPLGMDLAGGADPDVEIEQVVNGDSAKIKGLEFIYQQPFSSLPGPFGNTGFIGNYTYVSSDEIIGFSDHAFNATFYYEDNRLGARVTGAYRSDYLTTNPRSSDGREERGVASTFNLDFAMQYALTDSIELTFDALNLTDQYEHQTFDMLGLPTLYHHTGRNFLFGARYNF</sequence>
<evidence type="ECO:0000259" key="5">
    <source>
        <dbReference type="Pfam" id="PF00593"/>
    </source>
</evidence>
<dbReference type="RefSeq" id="WP_274491869.1">
    <property type="nucleotide sequence ID" value="NZ_CP118166.1"/>
</dbReference>
<comment type="subcellular location">
    <subcellularLocation>
        <location evidence="1 4">Cell outer membrane</location>
    </subcellularLocation>
</comment>
<evidence type="ECO:0000256" key="4">
    <source>
        <dbReference type="RuleBase" id="RU003357"/>
    </source>
</evidence>
<dbReference type="InterPro" id="IPR010104">
    <property type="entry name" value="TonB_rcpt_bac"/>
</dbReference>
<evidence type="ECO:0000259" key="6">
    <source>
        <dbReference type="Pfam" id="PF07715"/>
    </source>
</evidence>
<dbReference type="InterPro" id="IPR012910">
    <property type="entry name" value="Plug_dom"/>
</dbReference>
<keyword evidence="7" id="KW-0675">Receptor</keyword>
<name>A0AAE9Z9Y3_9PROT</name>
<dbReference type="InterPro" id="IPR036942">
    <property type="entry name" value="Beta-barrel_TonB_sf"/>
</dbReference>
<proteinExistence type="inferred from homology"/>
<dbReference type="AlphaFoldDB" id="A0AAE9Z9Y3"/>
<evidence type="ECO:0000256" key="2">
    <source>
        <dbReference type="ARBA" id="ARBA00023136"/>
    </source>
</evidence>
<keyword evidence="3" id="KW-0998">Cell outer membrane</keyword>
<dbReference type="PANTHER" id="PTHR40980:SF3">
    <property type="entry name" value="TONB-DEPENDENT RECEPTOR-LIKE BETA-BARREL DOMAIN-CONTAINING PROTEIN"/>
    <property type="match status" value="1"/>
</dbReference>
<evidence type="ECO:0000313" key="8">
    <source>
        <dbReference type="Proteomes" id="UP001214043"/>
    </source>
</evidence>
<keyword evidence="2 4" id="KW-0472">Membrane</keyword>
<dbReference type="Pfam" id="PF07715">
    <property type="entry name" value="Plug"/>
    <property type="match status" value="1"/>
</dbReference>
<gene>
    <name evidence="7" type="ORF">PUV54_08925</name>
</gene>
<dbReference type="InterPro" id="IPR037066">
    <property type="entry name" value="Plug_dom_sf"/>
</dbReference>
<dbReference type="CDD" id="cd01347">
    <property type="entry name" value="ligand_gated_channel"/>
    <property type="match status" value="1"/>
</dbReference>
<dbReference type="EMBL" id="CP118166">
    <property type="protein sequence ID" value="WDI30079.1"/>
    <property type="molecule type" value="Genomic_DNA"/>
</dbReference>
<dbReference type="Gene3D" id="2.40.170.20">
    <property type="entry name" value="TonB-dependent receptor, beta-barrel domain"/>
    <property type="match status" value="2"/>
</dbReference>
<accession>A0AAE9Z9Y3</accession>
<dbReference type="NCBIfam" id="TIGR01782">
    <property type="entry name" value="TonB-Xanth-Caul"/>
    <property type="match status" value="1"/>
</dbReference>
<reference evidence="7" key="1">
    <citation type="submission" date="2023-02" db="EMBL/GenBank/DDBJ databases">
        <title>Genome sequence of Hyphococcus flavus.</title>
        <authorList>
            <person name="Rong J.-C."/>
            <person name="Zhao Q."/>
            <person name="Yi M."/>
            <person name="Wu J.-Y."/>
        </authorList>
    </citation>
    <scope>NUCLEOTIDE SEQUENCE</scope>
    <source>
        <strain evidence="7">MCCC 1K03223</strain>
    </source>
</reference>
<dbReference type="GO" id="GO:0009279">
    <property type="term" value="C:cell outer membrane"/>
    <property type="evidence" value="ECO:0007669"/>
    <property type="project" value="UniProtKB-SubCell"/>
</dbReference>
<dbReference type="KEGG" id="hfl:PUV54_08925"/>
<feature type="domain" description="TonB-dependent receptor-like beta-barrel" evidence="5">
    <location>
        <begin position="401"/>
        <end position="860"/>
    </location>
</feature>
<dbReference type="SUPFAM" id="SSF56935">
    <property type="entry name" value="Porins"/>
    <property type="match status" value="1"/>
</dbReference>
<dbReference type="InterPro" id="IPR000531">
    <property type="entry name" value="Beta-barrel_TonB"/>
</dbReference>
<comment type="similarity">
    <text evidence="4">Belongs to the TonB-dependent receptor family.</text>
</comment>
<dbReference type="Proteomes" id="UP001214043">
    <property type="component" value="Chromosome"/>
</dbReference>
<organism evidence="7 8">
    <name type="scientific">Hyphococcus flavus</name>
    <dbReference type="NCBI Taxonomy" id="1866326"/>
    <lineage>
        <taxon>Bacteria</taxon>
        <taxon>Pseudomonadati</taxon>
        <taxon>Pseudomonadota</taxon>
        <taxon>Alphaproteobacteria</taxon>
        <taxon>Parvularculales</taxon>
        <taxon>Parvularculaceae</taxon>
        <taxon>Hyphococcus</taxon>
    </lineage>
</organism>